<dbReference type="AlphaFoldDB" id="A0AAN4ZKC9"/>
<evidence type="ECO:0000313" key="3">
    <source>
        <dbReference type="Proteomes" id="UP001328107"/>
    </source>
</evidence>
<evidence type="ECO:0000256" key="1">
    <source>
        <dbReference type="SAM" id="SignalP"/>
    </source>
</evidence>
<name>A0AAN4ZKC9_9BILA</name>
<keyword evidence="3" id="KW-1185">Reference proteome</keyword>
<reference evidence="3" key="1">
    <citation type="submission" date="2022-10" db="EMBL/GenBank/DDBJ databases">
        <title>Genome assembly of Pristionchus species.</title>
        <authorList>
            <person name="Yoshida K."/>
            <person name="Sommer R.J."/>
        </authorList>
    </citation>
    <scope>NUCLEOTIDE SEQUENCE [LARGE SCALE GENOMIC DNA]</scope>
    <source>
        <strain evidence="3">RS5460</strain>
    </source>
</reference>
<organism evidence="2 3">
    <name type="scientific">Pristionchus mayeri</name>
    <dbReference type="NCBI Taxonomy" id="1317129"/>
    <lineage>
        <taxon>Eukaryota</taxon>
        <taxon>Metazoa</taxon>
        <taxon>Ecdysozoa</taxon>
        <taxon>Nematoda</taxon>
        <taxon>Chromadorea</taxon>
        <taxon>Rhabditida</taxon>
        <taxon>Rhabditina</taxon>
        <taxon>Diplogasteromorpha</taxon>
        <taxon>Diplogasteroidea</taxon>
        <taxon>Neodiplogasteridae</taxon>
        <taxon>Pristionchus</taxon>
    </lineage>
</organism>
<feature type="signal peptide" evidence="1">
    <location>
        <begin position="1"/>
        <end position="21"/>
    </location>
</feature>
<protein>
    <submittedName>
        <fullName evidence="2">Uncharacterized protein</fullName>
    </submittedName>
</protein>
<evidence type="ECO:0000313" key="2">
    <source>
        <dbReference type="EMBL" id="GMR39777.1"/>
    </source>
</evidence>
<proteinExistence type="predicted"/>
<gene>
    <name evidence="2" type="ORF">PMAYCL1PPCAC_09972</name>
</gene>
<comment type="caution">
    <text evidence="2">The sequence shown here is derived from an EMBL/GenBank/DDBJ whole genome shotgun (WGS) entry which is preliminary data.</text>
</comment>
<feature type="chain" id="PRO_5042867213" evidence="1">
    <location>
        <begin position="22"/>
        <end position="116"/>
    </location>
</feature>
<accession>A0AAN4ZKC9</accession>
<sequence length="116" mass="12876">RQYEMLLASLVTLSVLSLGDALRCYFGEIPWGYRAGVTEAPEFYPNGIVVPTLVECPTSATCCSNMAYLVGQRYSCAEDCPNFHGRQEIFKRFPTDGGITYCRAPEGSCKFLLQLT</sequence>
<feature type="non-terminal residue" evidence="2">
    <location>
        <position position="1"/>
    </location>
</feature>
<keyword evidence="1" id="KW-0732">Signal</keyword>
<dbReference type="EMBL" id="BTRK01000003">
    <property type="protein sequence ID" value="GMR39777.1"/>
    <property type="molecule type" value="Genomic_DNA"/>
</dbReference>
<dbReference type="Proteomes" id="UP001328107">
    <property type="component" value="Unassembled WGS sequence"/>
</dbReference>